<dbReference type="Proteomes" id="UP000299102">
    <property type="component" value="Unassembled WGS sequence"/>
</dbReference>
<dbReference type="AlphaFoldDB" id="A0A4C1YXA0"/>
<evidence type="ECO:0000256" key="1">
    <source>
        <dbReference type="SAM" id="MobiDB-lite"/>
    </source>
</evidence>
<sequence>MCVVNICNVYVVKSGNRLQTDSSQSVIVATWTALLRWSTYKCADRFGDQRNLKLRLSYAAITASATQITPHPSGPTFRHRGDPNKHNTIAFVYVLTRHARPLANQRHRNRNAHGRKRKNTRGQVFHRNRSGKSVKSYFGVPRRGPTRHHSTAKAALAFAAKLFSLSSCRGRPLPRAPREQVVRPAYLPSANFEGTTARRHRESGLCVDRKNYTLNFG</sequence>
<proteinExistence type="predicted"/>
<feature type="compositionally biased region" description="Basic residues" evidence="1">
    <location>
        <begin position="106"/>
        <end position="132"/>
    </location>
</feature>
<evidence type="ECO:0000313" key="3">
    <source>
        <dbReference type="Proteomes" id="UP000299102"/>
    </source>
</evidence>
<reference evidence="2 3" key="1">
    <citation type="journal article" date="2019" name="Commun. Biol.">
        <title>The bagworm genome reveals a unique fibroin gene that provides high tensile strength.</title>
        <authorList>
            <person name="Kono N."/>
            <person name="Nakamura H."/>
            <person name="Ohtoshi R."/>
            <person name="Tomita M."/>
            <person name="Numata K."/>
            <person name="Arakawa K."/>
        </authorList>
    </citation>
    <scope>NUCLEOTIDE SEQUENCE [LARGE SCALE GENOMIC DNA]</scope>
</reference>
<comment type="caution">
    <text evidence="2">The sequence shown here is derived from an EMBL/GenBank/DDBJ whole genome shotgun (WGS) entry which is preliminary data.</text>
</comment>
<accession>A0A4C1YXA0</accession>
<name>A0A4C1YXA0_EUMVA</name>
<evidence type="ECO:0000313" key="2">
    <source>
        <dbReference type="EMBL" id="GBP79552.1"/>
    </source>
</evidence>
<keyword evidence="3" id="KW-1185">Reference proteome</keyword>
<feature type="region of interest" description="Disordered" evidence="1">
    <location>
        <begin position="106"/>
        <end position="147"/>
    </location>
</feature>
<gene>
    <name evidence="2" type="ORF">EVAR_3512_1</name>
</gene>
<organism evidence="2 3">
    <name type="scientific">Eumeta variegata</name>
    <name type="common">Bagworm moth</name>
    <name type="synonym">Eumeta japonica</name>
    <dbReference type="NCBI Taxonomy" id="151549"/>
    <lineage>
        <taxon>Eukaryota</taxon>
        <taxon>Metazoa</taxon>
        <taxon>Ecdysozoa</taxon>
        <taxon>Arthropoda</taxon>
        <taxon>Hexapoda</taxon>
        <taxon>Insecta</taxon>
        <taxon>Pterygota</taxon>
        <taxon>Neoptera</taxon>
        <taxon>Endopterygota</taxon>
        <taxon>Lepidoptera</taxon>
        <taxon>Glossata</taxon>
        <taxon>Ditrysia</taxon>
        <taxon>Tineoidea</taxon>
        <taxon>Psychidae</taxon>
        <taxon>Oiketicinae</taxon>
        <taxon>Eumeta</taxon>
    </lineage>
</organism>
<protein>
    <submittedName>
        <fullName evidence="2">Uncharacterized protein</fullName>
    </submittedName>
</protein>
<dbReference type="EMBL" id="BGZK01001418">
    <property type="protein sequence ID" value="GBP79552.1"/>
    <property type="molecule type" value="Genomic_DNA"/>
</dbReference>